<comment type="pathway">
    <text evidence="2">Glycolipid biosynthesis; glycosylphosphatidylinositol-anchor biosynthesis.</text>
</comment>
<evidence type="ECO:0000256" key="4">
    <source>
        <dbReference type="ARBA" id="ARBA00022502"/>
    </source>
</evidence>
<dbReference type="GeneID" id="18932790"/>
<comment type="subcellular location">
    <subcellularLocation>
        <location evidence="1">Endoplasmic reticulum membrane</location>
        <topology evidence="1">Multi-pass membrane protein</topology>
    </subcellularLocation>
</comment>
<evidence type="ECO:0000313" key="12">
    <source>
        <dbReference type="Proteomes" id="UP000001072"/>
    </source>
</evidence>
<comment type="similarity">
    <text evidence="3">Belongs to the PIGS family.</text>
</comment>
<evidence type="ECO:0000256" key="10">
    <source>
        <dbReference type="SAM" id="Phobius"/>
    </source>
</evidence>
<keyword evidence="6" id="KW-0256">Endoplasmic reticulum</keyword>
<dbReference type="InterPro" id="IPR019540">
    <property type="entry name" value="PtdIno-glycan_biosynth_class_S"/>
</dbReference>
<dbReference type="InParanoid" id="F4R6D9"/>
<gene>
    <name evidence="11" type="ORF">MELLADRAFT_76444</name>
</gene>
<proteinExistence type="inferred from homology"/>
<dbReference type="RefSeq" id="XP_007404852.1">
    <property type="nucleotide sequence ID" value="XM_007404790.1"/>
</dbReference>
<keyword evidence="12" id="KW-1185">Reference proteome</keyword>
<name>F4R6D9_MELLP</name>
<organism evidence="12">
    <name type="scientific">Melampsora larici-populina (strain 98AG31 / pathotype 3-4-7)</name>
    <name type="common">Poplar leaf rust fungus</name>
    <dbReference type="NCBI Taxonomy" id="747676"/>
    <lineage>
        <taxon>Eukaryota</taxon>
        <taxon>Fungi</taxon>
        <taxon>Dikarya</taxon>
        <taxon>Basidiomycota</taxon>
        <taxon>Pucciniomycotina</taxon>
        <taxon>Pucciniomycetes</taxon>
        <taxon>Pucciniales</taxon>
        <taxon>Melampsoraceae</taxon>
        <taxon>Melampsora</taxon>
    </lineage>
</organism>
<evidence type="ECO:0000256" key="7">
    <source>
        <dbReference type="ARBA" id="ARBA00022989"/>
    </source>
</evidence>
<keyword evidence="7 10" id="KW-1133">Transmembrane helix</keyword>
<dbReference type="STRING" id="747676.F4R6D9"/>
<reference evidence="12" key="1">
    <citation type="journal article" date="2011" name="Proc. Natl. Acad. Sci. U.S.A.">
        <title>Obligate biotrophy features unraveled by the genomic analysis of rust fungi.</title>
        <authorList>
            <person name="Duplessis S."/>
            <person name="Cuomo C.A."/>
            <person name="Lin Y.-C."/>
            <person name="Aerts A."/>
            <person name="Tisserant E."/>
            <person name="Veneault-Fourrey C."/>
            <person name="Joly D.L."/>
            <person name="Hacquard S."/>
            <person name="Amselem J."/>
            <person name="Cantarel B.L."/>
            <person name="Chiu R."/>
            <person name="Coutinho P.M."/>
            <person name="Feau N."/>
            <person name="Field M."/>
            <person name="Frey P."/>
            <person name="Gelhaye E."/>
            <person name="Goldberg J."/>
            <person name="Grabherr M.G."/>
            <person name="Kodira C.D."/>
            <person name="Kohler A."/>
            <person name="Kuees U."/>
            <person name="Lindquist E.A."/>
            <person name="Lucas S.M."/>
            <person name="Mago R."/>
            <person name="Mauceli E."/>
            <person name="Morin E."/>
            <person name="Murat C."/>
            <person name="Pangilinan J.L."/>
            <person name="Park R."/>
            <person name="Pearson M."/>
            <person name="Quesneville H."/>
            <person name="Rouhier N."/>
            <person name="Sakthikumar S."/>
            <person name="Salamov A.A."/>
            <person name="Schmutz J."/>
            <person name="Selles B."/>
            <person name="Shapiro H."/>
            <person name="Tanguay P."/>
            <person name="Tuskan G.A."/>
            <person name="Henrissat B."/>
            <person name="Van de Peer Y."/>
            <person name="Rouze P."/>
            <person name="Ellis J.G."/>
            <person name="Dodds P.N."/>
            <person name="Schein J.E."/>
            <person name="Zhong S."/>
            <person name="Hamelin R.C."/>
            <person name="Grigoriev I.V."/>
            <person name="Szabo L.J."/>
            <person name="Martin F."/>
        </authorList>
    </citation>
    <scope>NUCLEOTIDE SEQUENCE [LARGE SCALE GENOMIC DNA]</scope>
    <source>
        <strain evidence="12">98AG31 / pathotype 3-4-7</strain>
    </source>
</reference>
<protein>
    <recommendedName>
        <fullName evidence="13">GPI transamidase component PIG-S</fullName>
    </recommendedName>
</protein>
<evidence type="ECO:0000256" key="6">
    <source>
        <dbReference type="ARBA" id="ARBA00022824"/>
    </source>
</evidence>
<dbReference type="FunCoup" id="F4R6D9">
    <property type="interactions" value="556"/>
</dbReference>
<dbReference type="PANTHER" id="PTHR21072">
    <property type="entry name" value="GPI TRANSAMIDASE COMPONENT PIG-S"/>
    <property type="match status" value="1"/>
</dbReference>
<keyword evidence="9" id="KW-0325">Glycoprotein</keyword>
<dbReference type="GO" id="GO:0042765">
    <property type="term" value="C:GPI-anchor transamidase complex"/>
    <property type="evidence" value="ECO:0007669"/>
    <property type="project" value="InterPro"/>
</dbReference>
<accession>F4R6D9</accession>
<evidence type="ECO:0000256" key="9">
    <source>
        <dbReference type="ARBA" id="ARBA00023180"/>
    </source>
</evidence>
<dbReference type="AlphaFoldDB" id="F4R6D9"/>
<evidence type="ECO:0000313" key="11">
    <source>
        <dbReference type="EMBL" id="EGG12477.1"/>
    </source>
</evidence>
<sequence length="531" mass="61024">MTSKPSSTYHLPYLQQTFDVRIKIILSFWLVIILSLPVWWQTTKIERKPLPKSTLEHWKSLQPCPIRFPIHLTSNSKDLTIQSLNEEINKLSSKLESQKYKYQDEIDIITARCFDFDLDYQLDSSSHDHIVTYNHEALSNSHQTSSRSGGIPIRLRSKNPSKELLKKLAPLSRSSVSIQGKDSRVVKYSANLKLIFSLMNEDITKSDDILGWEIKESIRDHLSPVLTSLSSLHNFTFETQISHYSPLTSQPTELHEMSDNPTKENQKLFIIEEDDLKAFINEADWSLGSPVSMDPVLHFVLYIPSVEHRPFKIRRKDGSLDRDGSFIRPQWGSVVIYNPERNTNEPNHSTSILSVKELTQPMQIFRSHLLNLLGISDKGFGLKSPSIEIDSIMRRRILETSLDSINDLDVIFNLIDQQSNMRVGSDVQKQVRDSLKALQMAQDELKTKNTMINKLTSSIYLINLSSSLSSKAVFNPTMLSLLYFPDEHKYAIYTPLFGPIFVPLLVCLIKELKGFFSRRKLKQNSLKEKKE</sequence>
<dbReference type="EMBL" id="GL883091">
    <property type="protein sequence ID" value="EGG12477.1"/>
    <property type="molecule type" value="Genomic_DNA"/>
</dbReference>
<dbReference type="PANTHER" id="PTHR21072:SF13">
    <property type="entry name" value="GPI TRANSAMIDASE COMPONENT PIG-S"/>
    <property type="match status" value="1"/>
</dbReference>
<evidence type="ECO:0000256" key="2">
    <source>
        <dbReference type="ARBA" id="ARBA00004687"/>
    </source>
</evidence>
<evidence type="ECO:0000256" key="5">
    <source>
        <dbReference type="ARBA" id="ARBA00022692"/>
    </source>
</evidence>
<dbReference type="KEGG" id="mlr:MELLADRAFT_76444"/>
<evidence type="ECO:0000256" key="1">
    <source>
        <dbReference type="ARBA" id="ARBA00004477"/>
    </source>
</evidence>
<keyword evidence="5 10" id="KW-0812">Transmembrane</keyword>
<dbReference type="GO" id="GO:0016255">
    <property type="term" value="P:attachment of GPI anchor to protein"/>
    <property type="evidence" value="ECO:0007669"/>
    <property type="project" value="InterPro"/>
</dbReference>
<keyword evidence="8 10" id="KW-0472">Membrane</keyword>
<evidence type="ECO:0008006" key="13">
    <source>
        <dbReference type="Google" id="ProtNLM"/>
    </source>
</evidence>
<feature type="transmembrane region" description="Helical" evidence="10">
    <location>
        <begin position="490"/>
        <end position="509"/>
    </location>
</feature>
<dbReference type="VEuPathDB" id="FungiDB:MELLADRAFT_76444"/>
<dbReference type="eggNOG" id="KOG2459">
    <property type="taxonomic scope" value="Eukaryota"/>
</dbReference>
<keyword evidence="4" id="KW-0337">GPI-anchor biosynthesis</keyword>
<dbReference type="GO" id="GO:0006506">
    <property type="term" value="P:GPI anchor biosynthetic process"/>
    <property type="evidence" value="ECO:0007669"/>
    <property type="project" value="UniProtKB-UniPathway"/>
</dbReference>
<dbReference type="HOGENOM" id="CLU_010026_3_1_1"/>
<dbReference type="Proteomes" id="UP000001072">
    <property type="component" value="Unassembled WGS sequence"/>
</dbReference>
<dbReference type="UniPathway" id="UPA00196"/>
<dbReference type="OrthoDB" id="28748at2759"/>
<evidence type="ECO:0000256" key="3">
    <source>
        <dbReference type="ARBA" id="ARBA00005316"/>
    </source>
</evidence>
<evidence type="ECO:0000256" key="8">
    <source>
        <dbReference type="ARBA" id="ARBA00023136"/>
    </source>
</evidence>
<feature type="transmembrane region" description="Helical" evidence="10">
    <location>
        <begin position="20"/>
        <end position="40"/>
    </location>
</feature>
<dbReference type="Pfam" id="PF10510">
    <property type="entry name" value="PIG-S"/>
    <property type="match status" value="1"/>
</dbReference>